<protein>
    <recommendedName>
        <fullName evidence="4">DUF2357 domain-containing protein</fullName>
    </recommendedName>
</protein>
<gene>
    <name evidence="2" type="ORF">J5Y03_19605</name>
</gene>
<dbReference type="AlphaFoldDB" id="A0A940NT45"/>
<dbReference type="RefSeq" id="WP_209407688.1">
    <property type="nucleotide sequence ID" value="NZ_JAGIYQ010000026.1"/>
</dbReference>
<proteinExistence type="predicted"/>
<evidence type="ECO:0000313" key="2">
    <source>
        <dbReference type="EMBL" id="MBP0727350.1"/>
    </source>
</evidence>
<reference evidence="2" key="1">
    <citation type="submission" date="2021-04" db="EMBL/GenBank/DDBJ databases">
        <title>Genome seq and assembly of Bacillus sp.</title>
        <authorList>
            <person name="Chhetri G."/>
        </authorList>
    </citation>
    <scope>NUCLEOTIDE SEQUENCE</scope>
    <source>
        <strain evidence="2">RG28</strain>
    </source>
</reference>
<name>A0A940NT45_9BACI</name>
<dbReference type="EMBL" id="JAGIYQ010000026">
    <property type="protein sequence ID" value="MBP0727350.1"/>
    <property type="molecule type" value="Genomic_DNA"/>
</dbReference>
<dbReference type="Pfam" id="PF04411">
    <property type="entry name" value="PDDEXK_7"/>
    <property type="match status" value="1"/>
</dbReference>
<dbReference type="Proteomes" id="UP000682134">
    <property type="component" value="Unassembled WGS sequence"/>
</dbReference>
<comment type="caution">
    <text evidence="2">The sequence shown here is derived from an EMBL/GenBank/DDBJ whole genome shotgun (WGS) entry which is preliminary data.</text>
</comment>
<sequence length="626" mass="74426">MLTNLDHQTTIIDSNVLLPFQISILIGTKGKEEKISLNQLVLSPKDAHRCVYTIQELKRFLFDIRGDFTGKVKFQWNNLYHFQQEDIADTIYTFSKKNPNILIYEHGKTENAYPWRCGYYQFCIIYEEQHFYGMIKIEPKNLSYDQLEWIQESLNQQINGIMNDPLYFKKSTSKFTQNGSVYFWPIIRFLELHQTQLITALQLFKVKHKQKIDKSYVLSKKQKRIDFKTIQWSIMHESIKNSKNIVIQPQLTISNYENELVYMKQKIYQFLLTLNTYISFVRYEFQKEAEKLKQFETQINDLDQIISNVSKNGSITEREKAKYRQTKTLKQIELDNLSVGLYEKRRIIDSLNKIHDTYYREYFEGIFSKIKDKSAFTFPTNTTKSFSYLVHLITLFEKKIKEYGKKVMLIPVYKPTFLLYEYFIYFSLCQLLKKLQFTTEEESIAEQVLQYIKDDELMDGAKVEFVNKQFKLKLIYNEIIEGSPQVALLKGSHFFSGDESKKPDVRLDLYNRKTGKFCCAILFEVKYSPMFNIYQPVGNTKAMEQMYKYWGLKYVERIDGKLSYHRKPIQEVICLYPGSNIHRKIIEAGCGTYIQYFPKKNNQQHYEIIGEKEILTILGNVLQKYM</sequence>
<keyword evidence="1" id="KW-0175">Coiled coil</keyword>
<dbReference type="InterPro" id="IPR007505">
    <property type="entry name" value="PDDEXK_7"/>
</dbReference>
<evidence type="ECO:0008006" key="4">
    <source>
        <dbReference type="Google" id="ProtNLM"/>
    </source>
</evidence>
<organism evidence="2 3">
    <name type="scientific">Gottfriedia endophytica</name>
    <dbReference type="NCBI Taxonomy" id="2820819"/>
    <lineage>
        <taxon>Bacteria</taxon>
        <taxon>Bacillati</taxon>
        <taxon>Bacillota</taxon>
        <taxon>Bacilli</taxon>
        <taxon>Bacillales</taxon>
        <taxon>Bacillaceae</taxon>
        <taxon>Gottfriedia</taxon>
    </lineage>
</organism>
<accession>A0A940NT45</accession>
<keyword evidence="3" id="KW-1185">Reference proteome</keyword>
<feature type="coiled-coil region" evidence="1">
    <location>
        <begin position="285"/>
        <end position="312"/>
    </location>
</feature>
<evidence type="ECO:0000313" key="3">
    <source>
        <dbReference type="Proteomes" id="UP000682134"/>
    </source>
</evidence>
<evidence type="ECO:0000256" key="1">
    <source>
        <dbReference type="SAM" id="Coils"/>
    </source>
</evidence>